<name>A0AAX1J9C6_9MYCO</name>
<dbReference type="InterPro" id="IPR027417">
    <property type="entry name" value="P-loop_NTPase"/>
</dbReference>
<evidence type="ECO:0000313" key="3">
    <source>
        <dbReference type="Proteomes" id="UP000465306"/>
    </source>
</evidence>
<dbReference type="SUPFAM" id="SSF52540">
    <property type="entry name" value="P-loop containing nucleoside triphosphate hydrolases"/>
    <property type="match status" value="1"/>
</dbReference>
<dbReference type="RefSeq" id="WP_085072476.1">
    <property type="nucleotide sequence ID" value="NZ_BLKU01000005.1"/>
</dbReference>
<dbReference type="KEGG" id="mku:I2456_21920"/>
<keyword evidence="3" id="KW-1185">Reference proteome</keyword>
<proteinExistence type="predicted"/>
<evidence type="ECO:0000313" key="4">
    <source>
        <dbReference type="Proteomes" id="UP000663583"/>
    </source>
</evidence>
<gene>
    <name evidence="2" type="ORF">I2456_21920</name>
    <name evidence="1" type="ORF">MKUB_43810</name>
</gene>
<reference evidence="1" key="2">
    <citation type="submission" date="2020-02" db="EMBL/GenBank/DDBJ databases">
        <authorList>
            <person name="Matsumoto Y."/>
            <person name="Kinjo T."/>
            <person name="Motooka D."/>
            <person name="Nabeya D."/>
            <person name="Jung N."/>
            <person name="Uechi K."/>
            <person name="Horii T."/>
            <person name="Iida T."/>
            <person name="Fujita J."/>
            <person name="Nakamura S."/>
        </authorList>
    </citation>
    <scope>NUCLEOTIDE SEQUENCE</scope>
    <source>
        <strain evidence="1">JCM 13573</strain>
    </source>
</reference>
<protein>
    <submittedName>
        <fullName evidence="2">AAA family ATPase</fullName>
    </submittedName>
</protein>
<dbReference type="Proteomes" id="UP000465306">
    <property type="component" value="Unassembled WGS sequence"/>
</dbReference>
<dbReference type="Gene3D" id="3.40.50.300">
    <property type="entry name" value="P-loop containing nucleotide triphosphate hydrolases"/>
    <property type="match status" value="1"/>
</dbReference>
<dbReference type="EMBL" id="CP065047">
    <property type="protein sequence ID" value="QPI37047.1"/>
    <property type="molecule type" value="Genomic_DNA"/>
</dbReference>
<organism evidence="2 4">
    <name type="scientific">Mycobacterium kubicae</name>
    <dbReference type="NCBI Taxonomy" id="120959"/>
    <lineage>
        <taxon>Bacteria</taxon>
        <taxon>Bacillati</taxon>
        <taxon>Actinomycetota</taxon>
        <taxon>Actinomycetes</taxon>
        <taxon>Mycobacteriales</taxon>
        <taxon>Mycobacteriaceae</taxon>
        <taxon>Mycobacterium</taxon>
        <taxon>Mycobacterium simiae complex</taxon>
    </lineage>
</organism>
<dbReference type="Proteomes" id="UP000663583">
    <property type="component" value="Chromosome"/>
</dbReference>
<evidence type="ECO:0000313" key="2">
    <source>
        <dbReference type="EMBL" id="QPI37047.1"/>
    </source>
</evidence>
<dbReference type="AlphaFoldDB" id="A0AAX1J9C6"/>
<sequence>MREGRLIPDIPYGRDYPEPVWVDEDGRSMPDQNNVSAVCLDAGRDTPSRPTFRSQLLSVADLAVLPPVRPLVDGLLYQNTLAQLSGGPGTYKSFVAVDIACALASGQNSWEGHRIRDRTRVVYVAAEGATGLRARILAWCEHHGVDPGRVDGWLLILPMPIQLGAVVEVDDAVAMAREVGAGLLVIDTRARCTLALEENSATEQGVAVAAAERIRAAAGCTVWGIHHTGRNGSTPRGSTAWDGAVWSDLRLTAPDAFRVEIKVEKHKDAPSGKTFQYRLVPHTVSEALMPGVDEQFRKSLVVFSLADEKFTETLTGSCETLANLAEKSCGIEGLTRSQLVKLAVESGMNQATAYRAANTLINRSALVNIGTDKRPRYRYLGPTLDSSETDTA</sequence>
<reference evidence="1 3" key="1">
    <citation type="journal article" date="2019" name="Emerg. Microbes Infect.">
        <title>Comprehensive subspecies identification of 175 nontuberculous mycobacteria species based on 7547 genomic profiles.</title>
        <authorList>
            <person name="Matsumoto Y."/>
            <person name="Kinjo T."/>
            <person name="Motooka D."/>
            <person name="Nabeya D."/>
            <person name="Jung N."/>
            <person name="Uechi K."/>
            <person name="Horii T."/>
            <person name="Iida T."/>
            <person name="Fujita J."/>
            <person name="Nakamura S."/>
        </authorList>
    </citation>
    <scope>NUCLEOTIDE SEQUENCE [LARGE SCALE GENOMIC DNA]</scope>
    <source>
        <strain evidence="1 3">JCM 13573</strain>
    </source>
</reference>
<evidence type="ECO:0000313" key="1">
    <source>
        <dbReference type="EMBL" id="GFG66891.1"/>
    </source>
</evidence>
<dbReference type="Pfam" id="PF13481">
    <property type="entry name" value="AAA_25"/>
    <property type="match status" value="1"/>
</dbReference>
<dbReference type="EMBL" id="BLKU01000005">
    <property type="protein sequence ID" value="GFG66891.1"/>
    <property type="molecule type" value="Genomic_DNA"/>
</dbReference>
<accession>A0AAX1J9C6</accession>
<reference evidence="2" key="3">
    <citation type="submission" date="2020-11" db="EMBL/GenBank/DDBJ databases">
        <title>Intraspecies plasmid and genomic variation of Mycobacterium kubicae revealed by the complete genome sequences of two clinical isolates.</title>
        <authorList>
            <person name="Hendrix J.R."/>
            <person name="Epperson L.E."/>
            <person name="Honda J.R."/>
            <person name="Strong M."/>
        </authorList>
    </citation>
    <scope>NUCLEOTIDE SEQUENCE</scope>
    <source>
        <strain evidence="2">JCM 13573</strain>
    </source>
</reference>